<protein>
    <submittedName>
        <fullName evidence="7">tRNA glutamyl-Q synthetase</fullName>
    </submittedName>
</protein>
<evidence type="ECO:0000259" key="6">
    <source>
        <dbReference type="Pfam" id="PF00749"/>
    </source>
</evidence>
<keyword evidence="5" id="KW-0648">Protein biosynthesis</keyword>
<dbReference type="Proteomes" id="UP000426027">
    <property type="component" value="Chromosome"/>
</dbReference>
<keyword evidence="8" id="KW-1185">Reference proteome</keyword>
<dbReference type="InterPro" id="IPR000924">
    <property type="entry name" value="Glu/Gln-tRNA-synth"/>
</dbReference>
<evidence type="ECO:0000256" key="2">
    <source>
        <dbReference type="ARBA" id="ARBA00022741"/>
    </source>
</evidence>
<dbReference type="GO" id="GO:0004818">
    <property type="term" value="F:glutamate-tRNA ligase activity"/>
    <property type="evidence" value="ECO:0007669"/>
    <property type="project" value="TreeGrafter"/>
</dbReference>
<evidence type="ECO:0000256" key="4">
    <source>
        <dbReference type="ARBA" id="ARBA00023146"/>
    </source>
</evidence>
<dbReference type="PANTHER" id="PTHR43311:SF2">
    <property type="entry name" value="GLUTAMATE--TRNA LIGASE, MITOCHONDRIAL-RELATED"/>
    <property type="match status" value="1"/>
</dbReference>
<dbReference type="Pfam" id="PF00749">
    <property type="entry name" value="tRNA-synt_1c"/>
    <property type="match status" value="1"/>
</dbReference>
<dbReference type="InterPro" id="IPR020058">
    <property type="entry name" value="Glu/Gln-tRNA-synth_Ib_cat-dom"/>
</dbReference>
<keyword evidence="3 5" id="KW-0067">ATP-binding</keyword>
<dbReference type="GO" id="GO:0006424">
    <property type="term" value="P:glutamyl-tRNA aminoacylation"/>
    <property type="evidence" value="ECO:0007669"/>
    <property type="project" value="TreeGrafter"/>
</dbReference>
<evidence type="ECO:0000256" key="5">
    <source>
        <dbReference type="RuleBase" id="RU363037"/>
    </source>
</evidence>
<evidence type="ECO:0000313" key="7">
    <source>
        <dbReference type="EMBL" id="QGW29267.1"/>
    </source>
</evidence>
<dbReference type="PRINTS" id="PR00987">
    <property type="entry name" value="TRNASYNTHGLU"/>
</dbReference>
<dbReference type="InterPro" id="IPR049940">
    <property type="entry name" value="GluQ/Sye"/>
</dbReference>
<feature type="domain" description="Glutamyl/glutaminyl-tRNA synthetase class Ib catalytic" evidence="6">
    <location>
        <begin position="4"/>
        <end position="245"/>
    </location>
</feature>
<keyword evidence="4 5" id="KW-0030">Aminoacyl-tRNA synthetase</keyword>
<gene>
    <name evidence="7" type="ORF">GLV81_15130</name>
</gene>
<accession>A0A6I6G9G8</accession>
<comment type="similarity">
    <text evidence="5">Belongs to the class-I aminoacyl-tRNA synthetase family.</text>
</comment>
<dbReference type="PANTHER" id="PTHR43311">
    <property type="entry name" value="GLUTAMATE--TRNA LIGASE"/>
    <property type="match status" value="1"/>
</dbReference>
<name>A0A6I6G9G8_9BACT</name>
<dbReference type="KEGG" id="fls:GLV81_15130"/>
<dbReference type="GO" id="GO:0005524">
    <property type="term" value="F:ATP binding"/>
    <property type="evidence" value="ECO:0007669"/>
    <property type="project" value="UniProtKB-KW"/>
</dbReference>
<keyword evidence="2 5" id="KW-0547">Nucleotide-binding</keyword>
<sequence>MTFRSRIAPTPSGFLHEGNITAFLYTWLLTQKANGELLLRIDDLDNERFREVYLNYIFEALQVAGISYQIGPTNAHEFHTQWSQQLRLPMYEMYLQQLWQTGHLYACTCSRQQIAKHQCNCFQQKLPHHTPQAAWRLHLPDNTNIQWHDEALGNVSIYLNEVQHAPIVKRSNGLPAYHIASVADDVHFGINCIVRGEDLLSSTALQLHMASLLQLDAFLQCRFLHHPLMLSETGEKISKSAGNASLQLQPPFPDVQRCLKQIVQWFPQQFDRASTATTASALLRLMA</sequence>
<reference evidence="7 8" key="1">
    <citation type="submission" date="2019-11" db="EMBL/GenBank/DDBJ databases">
        <authorList>
            <person name="Im W.T."/>
        </authorList>
    </citation>
    <scope>NUCLEOTIDE SEQUENCE [LARGE SCALE GENOMIC DNA]</scope>
    <source>
        <strain evidence="7 8">SB-02</strain>
    </source>
</reference>
<dbReference type="Gene3D" id="3.40.50.620">
    <property type="entry name" value="HUPs"/>
    <property type="match status" value="1"/>
</dbReference>
<evidence type="ECO:0000256" key="3">
    <source>
        <dbReference type="ARBA" id="ARBA00022840"/>
    </source>
</evidence>
<keyword evidence="1 5" id="KW-0436">Ligase</keyword>
<dbReference type="EMBL" id="CP046566">
    <property type="protein sequence ID" value="QGW29267.1"/>
    <property type="molecule type" value="Genomic_DNA"/>
</dbReference>
<evidence type="ECO:0000313" key="8">
    <source>
        <dbReference type="Proteomes" id="UP000426027"/>
    </source>
</evidence>
<evidence type="ECO:0000256" key="1">
    <source>
        <dbReference type="ARBA" id="ARBA00022598"/>
    </source>
</evidence>
<dbReference type="InterPro" id="IPR014729">
    <property type="entry name" value="Rossmann-like_a/b/a_fold"/>
</dbReference>
<proteinExistence type="inferred from homology"/>
<dbReference type="SUPFAM" id="SSF52374">
    <property type="entry name" value="Nucleotidylyl transferase"/>
    <property type="match status" value="1"/>
</dbReference>
<dbReference type="AlphaFoldDB" id="A0A6I6G9G8"/>
<organism evidence="7 8">
    <name type="scientific">Phnomibacter ginsenosidimutans</name>
    <dbReference type="NCBI Taxonomy" id="2676868"/>
    <lineage>
        <taxon>Bacteria</taxon>
        <taxon>Pseudomonadati</taxon>
        <taxon>Bacteroidota</taxon>
        <taxon>Chitinophagia</taxon>
        <taxon>Chitinophagales</taxon>
        <taxon>Chitinophagaceae</taxon>
        <taxon>Phnomibacter</taxon>
    </lineage>
</organism>
<dbReference type="RefSeq" id="WP_157479619.1">
    <property type="nucleotide sequence ID" value="NZ_CP046566.1"/>
</dbReference>